<evidence type="ECO:0000256" key="13">
    <source>
        <dbReference type="ARBA" id="ARBA00040794"/>
    </source>
</evidence>
<dbReference type="CDD" id="cd04690">
    <property type="entry name" value="NUDIX_Hydrolase"/>
    <property type="match status" value="1"/>
</dbReference>
<dbReference type="Gene3D" id="3.90.79.10">
    <property type="entry name" value="Nucleoside Triphosphate Pyrophosphohydrolase"/>
    <property type="match status" value="1"/>
</dbReference>
<organism evidence="18 19">
    <name type="scientific">Pantoea rwandensis</name>
    <dbReference type="NCBI Taxonomy" id="1076550"/>
    <lineage>
        <taxon>Bacteria</taxon>
        <taxon>Pseudomonadati</taxon>
        <taxon>Pseudomonadota</taxon>
        <taxon>Gammaproteobacteria</taxon>
        <taxon>Enterobacterales</taxon>
        <taxon>Erwiniaceae</taxon>
        <taxon>Pantoea</taxon>
    </lineage>
</organism>
<protein>
    <recommendedName>
        <fullName evidence="13">8-oxo-dGTP diphosphatase</fullName>
        <ecNumber evidence="12">3.6.1.55</ecNumber>
    </recommendedName>
    <alternativeName>
        <fullName evidence="16">7,8-dihydro-8-oxoguanine-triphosphatase</fullName>
    </alternativeName>
    <alternativeName>
        <fullName evidence="15">Mutator protein MutT</fullName>
    </alternativeName>
    <alternativeName>
        <fullName evidence="14">dGTP pyrophosphohydrolase</fullName>
    </alternativeName>
</protein>
<comment type="catalytic activity">
    <reaction evidence="11">
        <text>8-oxo-GTP + H2O = 8-oxo-GMP + diphosphate + H(+)</text>
        <dbReference type="Rhea" id="RHEA:67616"/>
        <dbReference type="ChEBI" id="CHEBI:15377"/>
        <dbReference type="ChEBI" id="CHEBI:15378"/>
        <dbReference type="ChEBI" id="CHEBI:33019"/>
        <dbReference type="ChEBI" id="CHEBI:143553"/>
        <dbReference type="ChEBI" id="CHEBI:145694"/>
    </reaction>
</comment>
<evidence type="ECO:0000256" key="7">
    <source>
        <dbReference type="ARBA" id="ARBA00022801"/>
    </source>
</evidence>
<evidence type="ECO:0000256" key="14">
    <source>
        <dbReference type="ARBA" id="ARBA00041592"/>
    </source>
</evidence>
<accession>A0A1X1D647</accession>
<dbReference type="AlphaFoldDB" id="A0A1X1D647"/>
<keyword evidence="5" id="KW-0479">Metal-binding</keyword>
<reference evidence="18 19" key="1">
    <citation type="journal article" date="2017" name="Antonie Van Leeuwenhoek">
        <title>Phylogenomic resolution of the bacterial genus Pantoea and its relationship with Erwinia and Tatumella.</title>
        <authorList>
            <person name="Palmer M."/>
            <person name="Steenkamp E.T."/>
            <person name="Coetzee M.P."/>
            <person name="Chan W.Y."/>
            <person name="van Zyl E."/>
            <person name="De Maayer P."/>
            <person name="Coutinho T.A."/>
            <person name="Blom J."/>
            <person name="Smits T.H."/>
            <person name="Duffy B."/>
            <person name="Venter S.N."/>
        </authorList>
    </citation>
    <scope>NUCLEOTIDE SEQUENCE [LARGE SCALE GENOMIC DNA]</scope>
    <source>
        <strain evidence="18 19">LMG 26275</strain>
    </source>
</reference>
<evidence type="ECO:0000256" key="10">
    <source>
        <dbReference type="ARBA" id="ARBA00035861"/>
    </source>
</evidence>
<dbReference type="InterPro" id="IPR015797">
    <property type="entry name" value="NUDIX_hydrolase-like_dom_sf"/>
</dbReference>
<evidence type="ECO:0000259" key="17">
    <source>
        <dbReference type="PROSITE" id="PS51462"/>
    </source>
</evidence>
<evidence type="ECO:0000256" key="5">
    <source>
        <dbReference type="ARBA" id="ARBA00022723"/>
    </source>
</evidence>
<evidence type="ECO:0000313" key="19">
    <source>
        <dbReference type="Proteomes" id="UP000193558"/>
    </source>
</evidence>
<gene>
    <name evidence="18" type="ORF">HA51_03650</name>
</gene>
<evidence type="ECO:0000256" key="12">
    <source>
        <dbReference type="ARBA" id="ARBA00038905"/>
    </source>
</evidence>
<keyword evidence="4" id="KW-0235">DNA replication</keyword>
<dbReference type="PROSITE" id="PS51462">
    <property type="entry name" value="NUDIX"/>
    <property type="match status" value="1"/>
</dbReference>
<keyword evidence="9" id="KW-0234">DNA repair</keyword>
<evidence type="ECO:0000256" key="4">
    <source>
        <dbReference type="ARBA" id="ARBA00022705"/>
    </source>
</evidence>
<evidence type="ECO:0000256" key="16">
    <source>
        <dbReference type="ARBA" id="ARBA00042798"/>
    </source>
</evidence>
<dbReference type="OrthoDB" id="9801098at2"/>
<dbReference type="PANTHER" id="PTHR47707:SF1">
    <property type="entry name" value="NUDIX HYDROLASE FAMILY PROTEIN"/>
    <property type="match status" value="1"/>
</dbReference>
<dbReference type="PANTHER" id="PTHR47707">
    <property type="entry name" value="8-OXO-DGTP DIPHOSPHATASE"/>
    <property type="match status" value="1"/>
</dbReference>
<name>A0A1X1D647_9GAMM</name>
<dbReference type="EC" id="3.6.1.55" evidence="12"/>
<evidence type="ECO:0000256" key="6">
    <source>
        <dbReference type="ARBA" id="ARBA00022763"/>
    </source>
</evidence>
<dbReference type="GO" id="GO:0006260">
    <property type="term" value="P:DNA replication"/>
    <property type="evidence" value="ECO:0007669"/>
    <property type="project" value="UniProtKB-KW"/>
</dbReference>
<feature type="domain" description="Nudix hydrolase" evidence="17">
    <location>
        <begin position="8"/>
        <end position="137"/>
    </location>
</feature>
<dbReference type="GO" id="GO:0046872">
    <property type="term" value="F:metal ion binding"/>
    <property type="evidence" value="ECO:0007669"/>
    <property type="project" value="UniProtKB-KW"/>
</dbReference>
<comment type="similarity">
    <text evidence="2">Belongs to the Nudix hydrolase family.</text>
</comment>
<dbReference type="InterPro" id="IPR047127">
    <property type="entry name" value="MutT-like"/>
</dbReference>
<dbReference type="GO" id="GO:0044716">
    <property type="term" value="F:8-oxo-GDP phosphatase activity"/>
    <property type="evidence" value="ECO:0007669"/>
    <property type="project" value="TreeGrafter"/>
</dbReference>
<dbReference type="GO" id="GO:0035539">
    <property type="term" value="F:8-oxo-7,8-dihydrodeoxyguanosine triphosphate pyrophosphatase activity"/>
    <property type="evidence" value="ECO:0007669"/>
    <property type="project" value="UniProtKB-EC"/>
</dbReference>
<keyword evidence="8" id="KW-0460">Magnesium</keyword>
<evidence type="ECO:0000256" key="3">
    <source>
        <dbReference type="ARBA" id="ARBA00022457"/>
    </source>
</evidence>
<evidence type="ECO:0000256" key="11">
    <source>
        <dbReference type="ARBA" id="ARBA00036904"/>
    </source>
</evidence>
<evidence type="ECO:0000256" key="8">
    <source>
        <dbReference type="ARBA" id="ARBA00022842"/>
    </source>
</evidence>
<evidence type="ECO:0000256" key="9">
    <source>
        <dbReference type="ARBA" id="ARBA00023204"/>
    </source>
</evidence>
<sequence>MAVNADKTIHIAAAIIMDAQHRVLLVRKRDTRYFMQPGGKIEAAEQPVNALIRELDEELQIKVSETDTRYIGQFTDTAANEPGFKLVAEIFSVQTSASEISPAAEIEEIAWYHPSSNDGLPLAPLTGKQIIPLVFRADDQYSLR</sequence>
<evidence type="ECO:0000313" key="18">
    <source>
        <dbReference type="EMBL" id="ORM72153.1"/>
    </source>
</evidence>
<evidence type="ECO:0000256" key="15">
    <source>
        <dbReference type="ARBA" id="ARBA00041979"/>
    </source>
</evidence>
<dbReference type="GO" id="GO:0006281">
    <property type="term" value="P:DNA repair"/>
    <property type="evidence" value="ECO:0007669"/>
    <property type="project" value="UniProtKB-KW"/>
</dbReference>
<keyword evidence="6" id="KW-0227">DNA damage</keyword>
<dbReference type="InterPro" id="IPR000086">
    <property type="entry name" value="NUDIX_hydrolase_dom"/>
</dbReference>
<comment type="cofactor">
    <cofactor evidence="1">
        <name>Mg(2+)</name>
        <dbReference type="ChEBI" id="CHEBI:18420"/>
    </cofactor>
</comment>
<evidence type="ECO:0000256" key="2">
    <source>
        <dbReference type="ARBA" id="ARBA00005582"/>
    </source>
</evidence>
<evidence type="ECO:0000256" key="1">
    <source>
        <dbReference type="ARBA" id="ARBA00001946"/>
    </source>
</evidence>
<dbReference type="Proteomes" id="UP000193558">
    <property type="component" value="Unassembled WGS sequence"/>
</dbReference>
<keyword evidence="7" id="KW-0378">Hydrolase</keyword>
<comment type="catalytic activity">
    <reaction evidence="10">
        <text>8-oxo-dGTP + H2O = 8-oxo-dGMP + diphosphate + H(+)</text>
        <dbReference type="Rhea" id="RHEA:31575"/>
        <dbReference type="ChEBI" id="CHEBI:15377"/>
        <dbReference type="ChEBI" id="CHEBI:15378"/>
        <dbReference type="ChEBI" id="CHEBI:33019"/>
        <dbReference type="ChEBI" id="CHEBI:63224"/>
        <dbReference type="ChEBI" id="CHEBI:77896"/>
        <dbReference type="EC" id="3.6.1.55"/>
    </reaction>
</comment>
<dbReference type="SUPFAM" id="SSF55811">
    <property type="entry name" value="Nudix"/>
    <property type="match status" value="1"/>
</dbReference>
<dbReference type="Pfam" id="PF00293">
    <property type="entry name" value="NUDIX"/>
    <property type="match status" value="1"/>
</dbReference>
<proteinExistence type="inferred from homology"/>
<dbReference type="GO" id="GO:0008413">
    <property type="term" value="F:8-oxo-7,8-dihydroguanosine triphosphate pyrophosphatase activity"/>
    <property type="evidence" value="ECO:0007669"/>
    <property type="project" value="TreeGrafter"/>
</dbReference>
<keyword evidence="3" id="KW-0515">Mutator protein</keyword>
<comment type="caution">
    <text evidence="18">The sequence shown here is derived from an EMBL/GenBank/DDBJ whole genome shotgun (WGS) entry which is preliminary data.</text>
</comment>
<dbReference type="GO" id="GO:0044715">
    <property type="term" value="F:8-oxo-dGDP phosphatase activity"/>
    <property type="evidence" value="ECO:0007669"/>
    <property type="project" value="TreeGrafter"/>
</dbReference>
<dbReference type="EMBL" id="MLFR01000001">
    <property type="protein sequence ID" value="ORM72153.1"/>
    <property type="molecule type" value="Genomic_DNA"/>
</dbReference>